<feature type="region of interest" description="Disordered" evidence="1">
    <location>
        <begin position="43"/>
        <end position="68"/>
    </location>
</feature>
<feature type="region of interest" description="Disordered" evidence="1">
    <location>
        <begin position="131"/>
        <end position="166"/>
    </location>
</feature>
<reference evidence="2 3" key="1">
    <citation type="submission" date="2015-05" db="EMBL/GenBank/DDBJ databases">
        <title>A genomic and transcriptomic approach to investigate the blue pigment phenotype in Pseudomonas fluorescens.</title>
        <authorList>
            <person name="Andreani N.A."/>
            <person name="Cardazzo B."/>
        </authorList>
    </citation>
    <scope>NUCLEOTIDE SEQUENCE [LARGE SCALE GENOMIC DNA]</scope>
    <source>
        <strain evidence="2 3">Ps_22</strain>
    </source>
</reference>
<evidence type="ECO:0000313" key="3">
    <source>
        <dbReference type="Proteomes" id="UP000061348"/>
    </source>
</evidence>
<organism evidence="2 3">
    <name type="scientific">Pseudomonas fluorescens</name>
    <dbReference type="NCBI Taxonomy" id="294"/>
    <lineage>
        <taxon>Bacteria</taxon>
        <taxon>Pseudomonadati</taxon>
        <taxon>Pseudomonadota</taxon>
        <taxon>Gammaproteobacteria</taxon>
        <taxon>Pseudomonadales</taxon>
        <taxon>Pseudomonadaceae</taxon>
        <taxon>Pseudomonas</taxon>
    </lineage>
</organism>
<sequence length="203" mass="22749">MQKTGIVTANYQGSHGAADHGHQRIDGHQTTDAIEGLRAHHVKAEPAHDQNPRAQRQERNARRRKRHQAPFTITPIARAQQQHRRQRQPAAHGVNHHGTGKVVEAGAKGCEQPCLQAKVAVPYQAFEERVDKRHDQRSGTQLRGKLRTLGNPAGNNCRNRRGKRQQEEKLHQAVAMIGADHRGRLQEAHTVGDPIAYKEIGQR</sequence>
<gene>
    <name evidence="2" type="ORF">PFLmoz3_05114</name>
</gene>
<feature type="compositionally biased region" description="Basic and acidic residues" evidence="1">
    <location>
        <begin position="43"/>
        <end position="60"/>
    </location>
</feature>
<dbReference type="EMBL" id="LCYA01000138">
    <property type="protein sequence ID" value="KWV85170.1"/>
    <property type="molecule type" value="Genomic_DNA"/>
</dbReference>
<protein>
    <submittedName>
        <fullName evidence="2">Uncharacterized protein</fullName>
    </submittedName>
</protein>
<feature type="region of interest" description="Disordered" evidence="1">
    <location>
        <begin position="78"/>
        <end position="97"/>
    </location>
</feature>
<name>A0A109LCZ0_PSEFL</name>
<feature type="compositionally biased region" description="Polar residues" evidence="1">
    <location>
        <begin position="1"/>
        <end position="13"/>
    </location>
</feature>
<proteinExistence type="predicted"/>
<dbReference type="Proteomes" id="UP000061348">
    <property type="component" value="Unassembled WGS sequence"/>
</dbReference>
<dbReference type="PATRIC" id="fig|294.194.peg.5670"/>
<dbReference type="AlphaFoldDB" id="A0A109LCZ0"/>
<accession>A0A109LCZ0</accession>
<feature type="region of interest" description="Disordered" evidence="1">
    <location>
        <begin position="1"/>
        <end position="25"/>
    </location>
</feature>
<evidence type="ECO:0000313" key="2">
    <source>
        <dbReference type="EMBL" id="KWV85170.1"/>
    </source>
</evidence>
<comment type="caution">
    <text evidence="2">The sequence shown here is derived from an EMBL/GenBank/DDBJ whole genome shotgun (WGS) entry which is preliminary data.</text>
</comment>
<evidence type="ECO:0000256" key="1">
    <source>
        <dbReference type="SAM" id="MobiDB-lite"/>
    </source>
</evidence>